<evidence type="ECO:0000256" key="1">
    <source>
        <dbReference type="ARBA" id="ARBA00022603"/>
    </source>
</evidence>
<sequence length="302" mass="32635">MSIVNLPRIVLLDGGMGRELRSRGVPISNALWSANALLVAPEVVRQIHLDYIFAGANIITTNTYGLIRANLAKEGIEDRFALLNRLACTLASDARERTGRAVSIAGSLPPLRGSYRPDLVGKFEEIYPLYREQAELLAPHVDLLLCETMSSAAEAKAAARAACQTGKPTWVSWTLHEDRSGNLRSEESIAEAFEAIADLPISGVLANCCPPESITQAMPALAETGIKYVGGYANTAQPIPRDLDPDESKRAVGPFQLRWDLEPENYAGHAATWLEKGATVVGGCCGTGPGHIAELRHLLDRR</sequence>
<evidence type="ECO:0000313" key="6">
    <source>
        <dbReference type="EMBL" id="VFJ59984.1"/>
    </source>
</evidence>
<dbReference type="EMBL" id="CAADEZ010000263">
    <property type="protein sequence ID" value="VFJ60414.1"/>
    <property type="molecule type" value="Genomic_DNA"/>
</dbReference>
<proteinExistence type="predicted"/>
<evidence type="ECO:0000313" key="8">
    <source>
        <dbReference type="EMBL" id="VFK12343.1"/>
    </source>
</evidence>
<comment type="cofactor">
    <cofactor evidence="3">
        <name>Zn(2+)</name>
        <dbReference type="ChEBI" id="CHEBI:29105"/>
    </cofactor>
    <text evidence="3">Binds 1 zinc ion per subunit.</text>
</comment>
<dbReference type="PANTHER" id="PTHR11103">
    <property type="entry name" value="SLR1189 PROTEIN"/>
    <property type="match status" value="1"/>
</dbReference>
<evidence type="ECO:0000256" key="3">
    <source>
        <dbReference type="PIRSR" id="PIRSR037505-2"/>
    </source>
</evidence>
<evidence type="ECO:0000259" key="5">
    <source>
        <dbReference type="PROSITE" id="PS50970"/>
    </source>
</evidence>
<keyword evidence="3 4" id="KW-0862">Zinc</keyword>
<feature type="domain" description="Hcy-binding" evidence="5">
    <location>
        <begin position="1"/>
        <end position="299"/>
    </location>
</feature>
<gene>
    <name evidence="7" type="ORF">BECKFM1743A_GA0114220_102632</name>
    <name evidence="8" type="ORF">BECKFM1743B_GA0114221_102372</name>
    <name evidence="6" type="ORF">BECKFM1743C_GA0114222_102622</name>
</gene>
<protein>
    <submittedName>
        <fullName evidence="8">Homocysteine/selenocysteine methylase (S-methylmethionine-dependent)</fullName>
    </submittedName>
</protein>
<evidence type="ECO:0000313" key="7">
    <source>
        <dbReference type="EMBL" id="VFJ60414.1"/>
    </source>
</evidence>
<dbReference type="AlphaFoldDB" id="A0A450W5L5"/>
<dbReference type="InterPro" id="IPR036589">
    <property type="entry name" value="HCY_dom_sf"/>
</dbReference>
<evidence type="ECO:0000256" key="2">
    <source>
        <dbReference type="ARBA" id="ARBA00022679"/>
    </source>
</evidence>
<keyword evidence="1 4" id="KW-0489">Methyltransferase</keyword>
<feature type="binding site" evidence="3 4">
    <location>
        <position position="208"/>
    </location>
    <ligand>
        <name>Zn(2+)</name>
        <dbReference type="ChEBI" id="CHEBI:29105"/>
    </ligand>
</feature>
<organism evidence="8">
    <name type="scientific">Candidatus Kentrum sp. FM</name>
    <dbReference type="NCBI Taxonomy" id="2126340"/>
    <lineage>
        <taxon>Bacteria</taxon>
        <taxon>Pseudomonadati</taxon>
        <taxon>Pseudomonadota</taxon>
        <taxon>Gammaproteobacteria</taxon>
        <taxon>Candidatus Kentrum</taxon>
    </lineage>
</organism>
<dbReference type="EMBL" id="CAADFA010000262">
    <property type="protein sequence ID" value="VFJ59984.1"/>
    <property type="molecule type" value="Genomic_DNA"/>
</dbReference>
<dbReference type="InterPro" id="IPR003726">
    <property type="entry name" value="HCY_dom"/>
</dbReference>
<dbReference type="GO" id="GO:0008168">
    <property type="term" value="F:methyltransferase activity"/>
    <property type="evidence" value="ECO:0007669"/>
    <property type="project" value="UniProtKB-UniRule"/>
</dbReference>
<dbReference type="GO" id="GO:0009086">
    <property type="term" value="P:methionine biosynthetic process"/>
    <property type="evidence" value="ECO:0007669"/>
    <property type="project" value="InterPro"/>
</dbReference>
<dbReference type="SUPFAM" id="SSF82282">
    <property type="entry name" value="Homocysteine S-methyltransferase"/>
    <property type="match status" value="1"/>
</dbReference>
<dbReference type="PROSITE" id="PS50970">
    <property type="entry name" value="HCY"/>
    <property type="match status" value="1"/>
</dbReference>
<name>A0A450W5L5_9GAMM</name>
<dbReference type="PIRSF" id="PIRSF037505">
    <property type="entry name" value="Betaine_HMT"/>
    <property type="match status" value="1"/>
</dbReference>
<dbReference type="InterPro" id="IPR017226">
    <property type="entry name" value="BHMT-like"/>
</dbReference>
<dbReference type="Gene3D" id="3.20.20.330">
    <property type="entry name" value="Homocysteine-binding-like domain"/>
    <property type="match status" value="1"/>
</dbReference>
<dbReference type="Pfam" id="PF02574">
    <property type="entry name" value="S-methyl_trans"/>
    <property type="match status" value="1"/>
</dbReference>
<evidence type="ECO:0000256" key="4">
    <source>
        <dbReference type="PROSITE-ProRule" id="PRU00333"/>
    </source>
</evidence>
<keyword evidence="2 4" id="KW-0808">Transferase</keyword>
<dbReference type="EMBL" id="CAADFL010000237">
    <property type="protein sequence ID" value="VFK12343.1"/>
    <property type="molecule type" value="Genomic_DNA"/>
</dbReference>
<feature type="binding site" evidence="3 4">
    <location>
        <position position="285"/>
    </location>
    <ligand>
        <name>Zn(2+)</name>
        <dbReference type="ChEBI" id="CHEBI:29105"/>
    </ligand>
</feature>
<keyword evidence="3 4" id="KW-0479">Metal-binding</keyword>
<reference evidence="8" key="1">
    <citation type="submission" date="2019-02" db="EMBL/GenBank/DDBJ databases">
        <authorList>
            <person name="Gruber-Vodicka R. H."/>
            <person name="Seah K. B. B."/>
        </authorList>
    </citation>
    <scope>NUCLEOTIDE SEQUENCE</scope>
    <source>
        <strain evidence="7">BECK_BZ163</strain>
        <strain evidence="8">BECK_BZ164</strain>
        <strain evidence="6">BECK_BZ165</strain>
    </source>
</reference>
<accession>A0A450W5L5</accession>
<feature type="binding site" evidence="3 4">
    <location>
        <position position="284"/>
    </location>
    <ligand>
        <name>Zn(2+)</name>
        <dbReference type="ChEBI" id="CHEBI:29105"/>
    </ligand>
</feature>
<dbReference type="GO" id="GO:0008270">
    <property type="term" value="F:zinc ion binding"/>
    <property type="evidence" value="ECO:0007669"/>
    <property type="project" value="InterPro"/>
</dbReference>
<dbReference type="PANTHER" id="PTHR11103:SF18">
    <property type="entry name" value="SLR1189 PROTEIN"/>
    <property type="match status" value="1"/>
</dbReference>
<dbReference type="GO" id="GO:0032259">
    <property type="term" value="P:methylation"/>
    <property type="evidence" value="ECO:0007669"/>
    <property type="project" value="UniProtKB-KW"/>
</dbReference>